<keyword evidence="4" id="KW-1185">Reference proteome</keyword>
<feature type="compositionally biased region" description="Pro residues" evidence="1">
    <location>
        <begin position="34"/>
        <end position="46"/>
    </location>
</feature>
<evidence type="ECO:0000313" key="4">
    <source>
        <dbReference type="Proteomes" id="UP000640489"/>
    </source>
</evidence>
<feature type="chain" id="PRO_5037566184" description="DUF3558 domain-containing protein" evidence="2">
    <location>
        <begin position="20"/>
        <end position="206"/>
    </location>
</feature>
<keyword evidence="2" id="KW-0732">Signal</keyword>
<organism evidence="3 4">
    <name type="scientific">Nocardioides islandensis</name>
    <dbReference type="NCBI Taxonomy" id="433663"/>
    <lineage>
        <taxon>Bacteria</taxon>
        <taxon>Bacillati</taxon>
        <taxon>Actinomycetota</taxon>
        <taxon>Actinomycetes</taxon>
        <taxon>Propionibacteriales</taxon>
        <taxon>Nocardioidaceae</taxon>
        <taxon>Nocardioides</taxon>
    </lineage>
</organism>
<dbReference type="PROSITE" id="PS51257">
    <property type="entry name" value="PROKAR_LIPOPROTEIN"/>
    <property type="match status" value="1"/>
</dbReference>
<comment type="caution">
    <text evidence="3">The sequence shown here is derived from an EMBL/GenBank/DDBJ whole genome shotgun (WGS) entry which is preliminary data.</text>
</comment>
<accession>A0A930VG37</accession>
<feature type="signal peptide" evidence="2">
    <location>
        <begin position="1"/>
        <end position="19"/>
    </location>
</feature>
<gene>
    <name evidence="3" type="ORF">ISU07_13530</name>
</gene>
<dbReference type="AlphaFoldDB" id="A0A930VG37"/>
<proteinExistence type="predicted"/>
<evidence type="ECO:0000313" key="3">
    <source>
        <dbReference type="EMBL" id="MBF4764150.1"/>
    </source>
</evidence>
<protein>
    <recommendedName>
        <fullName evidence="5">DUF3558 domain-containing protein</fullName>
    </recommendedName>
</protein>
<dbReference type="RefSeq" id="WP_194707317.1">
    <property type="nucleotide sequence ID" value="NZ_JADKPN010000007.1"/>
</dbReference>
<feature type="region of interest" description="Disordered" evidence="1">
    <location>
        <begin position="22"/>
        <end position="46"/>
    </location>
</feature>
<dbReference type="Proteomes" id="UP000640489">
    <property type="component" value="Unassembled WGS sequence"/>
</dbReference>
<evidence type="ECO:0000256" key="1">
    <source>
        <dbReference type="SAM" id="MobiDB-lite"/>
    </source>
</evidence>
<name>A0A930VG37_9ACTN</name>
<sequence length="206" mass="20969">MRVLVAAASMLLVALSATACGTDSGDTAQDPGSSAPPMPTAIPPADGPVVGLGLVLDASSGGEPGFCLGPVAESYPPQCTGLPMTGWSWAEHRGDFDNAGGVKFGSFAITGTFDGETLTYRSAVSGALYDPMPTPEPTSGAGDQHSEAELEAIAQDLRELPGALSTMPGDNLVVVDVVHDDGSIQDWADHTYGEGLVFVHSALQPA</sequence>
<dbReference type="EMBL" id="JADKPN010000007">
    <property type="protein sequence ID" value="MBF4764150.1"/>
    <property type="molecule type" value="Genomic_DNA"/>
</dbReference>
<evidence type="ECO:0008006" key="5">
    <source>
        <dbReference type="Google" id="ProtNLM"/>
    </source>
</evidence>
<reference evidence="3" key="1">
    <citation type="submission" date="2020-11" db="EMBL/GenBank/DDBJ databases">
        <title>Nocardioides sp. nov., isolated from Soil of Cynanchum wilfordii Hemsley rhizosphere.</title>
        <authorList>
            <person name="Lee J.-S."/>
            <person name="Suh M.K."/>
            <person name="Kim J.-S."/>
        </authorList>
    </citation>
    <scope>NUCLEOTIDE SEQUENCE</scope>
    <source>
        <strain evidence="3">KCTC 19275</strain>
    </source>
</reference>
<evidence type="ECO:0000256" key="2">
    <source>
        <dbReference type="SAM" id="SignalP"/>
    </source>
</evidence>